<gene>
    <name evidence="1" type="ORF">WS71_08550</name>
</gene>
<reference evidence="1 2" key="1">
    <citation type="submission" date="2015-12" db="EMBL/GenBank/DDBJ databases">
        <title>Diversity of Burkholderia near neighbor genomes.</title>
        <authorList>
            <person name="Sahl J."/>
            <person name="Wagner D."/>
            <person name="Keim P."/>
        </authorList>
    </citation>
    <scope>NUCLEOTIDE SEQUENCE [LARGE SCALE GENOMIC DNA]</scope>
    <source>
        <strain evidence="1 2">BDU8</strain>
    </source>
</reference>
<dbReference type="EMBL" id="CP013388">
    <property type="protein sequence ID" value="AOJ07351.1"/>
    <property type="molecule type" value="Genomic_DNA"/>
</dbReference>
<accession>A0A1B4FUR2</accession>
<sequence>MIRSIDIALGIDVTDFRSTQSREKLAIPAVIQVPFKTTVPSGISHYGNFEADITTIDTALQY</sequence>
<evidence type="ECO:0000313" key="2">
    <source>
        <dbReference type="Proteomes" id="UP000067711"/>
    </source>
</evidence>
<proteinExistence type="predicted"/>
<dbReference type="RefSeq" id="WP_159086251.1">
    <property type="nucleotide sequence ID" value="NZ_CP013388.1"/>
</dbReference>
<evidence type="ECO:0000313" key="1">
    <source>
        <dbReference type="EMBL" id="AOJ07351.1"/>
    </source>
</evidence>
<name>A0A1B4FUR2_9BURK</name>
<dbReference type="Proteomes" id="UP000067711">
    <property type="component" value="Chromosome 2"/>
</dbReference>
<protein>
    <submittedName>
        <fullName evidence="1">Uncharacterized protein</fullName>
    </submittedName>
</protein>
<dbReference type="AlphaFoldDB" id="A0A1B4FUR2"/>
<organism evidence="1 2">
    <name type="scientific">Burkholderia mayonis</name>
    <dbReference type="NCBI Taxonomy" id="1385591"/>
    <lineage>
        <taxon>Bacteria</taxon>
        <taxon>Pseudomonadati</taxon>
        <taxon>Pseudomonadota</taxon>
        <taxon>Betaproteobacteria</taxon>
        <taxon>Burkholderiales</taxon>
        <taxon>Burkholderiaceae</taxon>
        <taxon>Burkholderia</taxon>
        <taxon>pseudomallei group</taxon>
    </lineage>
</organism>